<dbReference type="Pfam" id="PF20152">
    <property type="entry name" value="DUF6534"/>
    <property type="match status" value="1"/>
</dbReference>
<dbReference type="PANTHER" id="PTHR40465:SF1">
    <property type="entry name" value="DUF6534 DOMAIN-CONTAINING PROTEIN"/>
    <property type="match status" value="1"/>
</dbReference>
<protein>
    <recommendedName>
        <fullName evidence="3">DUF6534 domain-containing protein</fullName>
    </recommendedName>
</protein>
<feature type="transmembrane region" description="Helical" evidence="2">
    <location>
        <begin position="20"/>
        <end position="39"/>
    </location>
</feature>
<proteinExistence type="predicted"/>
<evidence type="ECO:0000259" key="3">
    <source>
        <dbReference type="Pfam" id="PF20152"/>
    </source>
</evidence>
<evidence type="ECO:0000313" key="4">
    <source>
        <dbReference type="EMBL" id="KAK0448332.1"/>
    </source>
</evidence>
<feature type="transmembrane region" description="Helical" evidence="2">
    <location>
        <begin position="156"/>
        <end position="177"/>
    </location>
</feature>
<dbReference type="InterPro" id="IPR045339">
    <property type="entry name" value="DUF6534"/>
</dbReference>
<sequence length="395" mass="44501">MTPPTPSCSNSDRNSDCLLILGYQVIFFAWILLRIVGSLHTYKAFTRRKTVLVPRLSGMSSLSSTLTRPSHEAAVYSLGPWLVGMCIDMLLQGALFTQFTNYFTWYGSTDGYKLTLSVAILAIITTVKSVQVAIVWTQQITHFYNTQSALNSRFFVWYQIGNPLMVSLISLYVQSYFCYRLYVVSKRLWIVTPILFLYLFSVGSVAVATYYIARSDPKLGRWLAVHYATVFASDVMLVGTTAYFLLKTRKQVLPHTIGVINALIRLTFQTATPALICTMFNLVFTYLPDPYDKGISSAFIQALPKVYAVSMMWTLNARRAIMRESTPMFTSGLTERNASFMHANIRTYSTTGDIQFATIDPDHFSDSESQALNVPSTVLDDNDMPKGSNDCLTYR</sequence>
<comment type="caution">
    <text evidence="4">The sequence shown here is derived from an EMBL/GenBank/DDBJ whole genome shotgun (WGS) entry which is preliminary data.</text>
</comment>
<reference evidence="4" key="1">
    <citation type="submission" date="2023-06" db="EMBL/GenBank/DDBJ databases">
        <authorList>
            <consortium name="Lawrence Berkeley National Laboratory"/>
            <person name="Ahrendt S."/>
            <person name="Sahu N."/>
            <person name="Indic B."/>
            <person name="Wong-Bajracharya J."/>
            <person name="Merenyi Z."/>
            <person name="Ke H.-M."/>
            <person name="Monk M."/>
            <person name="Kocsube S."/>
            <person name="Drula E."/>
            <person name="Lipzen A."/>
            <person name="Balint B."/>
            <person name="Henrissat B."/>
            <person name="Andreopoulos B."/>
            <person name="Martin F.M."/>
            <person name="Harder C.B."/>
            <person name="Rigling D."/>
            <person name="Ford K.L."/>
            <person name="Foster G.D."/>
            <person name="Pangilinan J."/>
            <person name="Papanicolaou A."/>
            <person name="Barry K."/>
            <person name="LaButti K."/>
            <person name="Viragh M."/>
            <person name="Koriabine M."/>
            <person name="Yan M."/>
            <person name="Riley R."/>
            <person name="Champramary S."/>
            <person name="Plett K.L."/>
            <person name="Tsai I.J."/>
            <person name="Slot J."/>
            <person name="Sipos G."/>
            <person name="Plett J."/>
            <person name="Nagy L.G."/>
            <person name="Grigoriev I.V."/>
        </authorList>
    </citation>
    <scope>NUCLEOTIDE SEQUENCE</scope>
    <source>
        <strain evidence="4">CCBAS 213</strain>
    </source>
</reference>
<feature type="transmembrane region" description="Helical" evidence="2">
    <location>
        <begin position="224"/>
        <end position="246"/>
    </location>
</feature>
<dbReference type="AlphaFoldDB" id="A0AA39JTM8"/>
<dbReference type="PANTHER" id="PTHR40465">
    <property type="entry name" value="CHROMOSOME 1, WHOLE GENOME SHOTGUN SEQUENCE"/>
    <property type="match status" value="1"/>
</dbReference>
<dbReference type="GeneID" id="85367279"/>
<dbReference type="Proteomes" id="UP001175211">
    <property type="component" value="Unassembled WGS sequence"/>
</dbReference>
<feature type="domain" description="DUF6534" evidence="3">
    <location>
        <begin position="231"/>
        <end position="319"/>
    </location>
</feature>
<organism evidence="4 5">
    <name type="scientific">Armillaria tabescens</name>
    <name type="common">Ringless honey mushroom</name>
    <name type="synonym">Agaricus tabescens</name>
    <dbReference type="NCBI Taxonomy" id="1929756"/>
    <lineage>
        <taxon>Eukaryota</taxon>
        <taxon>Fungi</taxon>
        <taxon>Dikarya</taxon>
        <taxon>Basidiomycota</taxon>
        <taxon>Agaricomycotina</taxon>
        <taxon>Agaricomycetes</taxon>
        <taxon>Agaricomycetidae</taxon>
        <taxon>Agaricales</taxon>
        <taxon>Marasmiineae</taxon>
        <taxon>Physalacriaceae</taxon>
        <taxon>Desarmillaria</taxon>
    </lineage>
</organism>
<keyword evidence="2" id="KW-0472">Membrane</keyword>
<evidence type="ECO:0000313" key="5">
    <source>
        <dbReference type="Proteomes" id="UP001175211"/>
    </source>
</evidence>
<gene>
    <name evidence="4" type="ORF">EV420DRAFT_854227</name>
</gene>
<feature type="transmembrane region" description="Helical" evidence="2">
    <location>
        <begin position="266"/>
        <end position="288"/>
    </location>
</feature>
<dbReference type="EMBL" id="JAUEPS010000042">
    <property type="protein sequence ID" value="KAK0448332.1"/>
    <property type="molecule type" value="Genomic_DNA"/>
</dbReference>
<feature type="transmembrane region" description="Helical" evidence="2">
    <location>
        <begin position="294"/>
        <end position="315"/>
    </location>
</feature>
<evidence type="ECO:0000256" key="2">
    <source>
        <dbReference type="SAM" id="Phobius"/>
    </source>
</evidence>
<evidence type="ECO:0000256" key="1">
    <source>
        <dbReference type="SAM" id="MobiDB-lite"/>
    </source>
</evidence>
<name>A0AA39JTM8_ARMTA</name>
<feature type="region of interest" description="Disordered" evidence="1">
    <location>
        <begin position="376"/>
        <end position="395"/>
    </location>
</feature>
<keyword evidence="2" id="KW-1133">Transmembrane helix</keyword>
<keyword evidence="2" id="KW-0812">Transmembrane</keyword>
<feature type="transmembrane region" description="Helical" evidence="2">
    <location>
        <begin position="114"/>
        <end position="136"/>
    </location>
</feature>
<keyword evidence="5" id="KW-1185">Reference proteome</keyword>
<dbReference type="RefSeq" id="XP_060326437.1">
    <property type="nucleotide sequence ID" value="XM_060483731.1"/>
</dbReference>
<feature type="transmembrane region" description="Helical" evidence="2">
    <location>
        <begin position="189"/>
        <end position="212"/>
    </location>
</feature>
<accession>A0AA39JTM8</accession>